<name>A0A4D7CBV3_9SPHN</name>
<dbReference type="EMBL" id="CP039704">
    <property type="protein sequence ID" value="QCI80256.1"/>
    <property type="molecule type" value="Genomic_DNA"/>
</dbReference>
<evidence type="ECO:0000313" key="2">
    <source>
        <dbReference type="Proteomes" id="UP000298714"/>
    </source>
</evidence>
<dbReference type="AlphaFoldDB" id="A0A4D7CBV3"/>
<protein>
    <submittedName>
        <fullName evidence="1">Uncharacterized protein</fullName>
    </submittedName>
</protein>
<reference evidence="2" key="1">
    <citation type="submission" date="2019-04" db="EMBL/GenBank/DDBJ databases">
        <title>Complete genome sequence of Sphingomonas sp. W1-2-3.</title>
        <authorList>
            <person name="Im W.T."/>
        </authorList>
    </citation>
    <scope>NUCLEOTIDE SEQUENCE [LARGE SCALE GENOMIC DNA]</scope>
    <source>
        <strain evidence="2">W1-2-3</strain>
    </source>
</reference>
<evidence type="ECO:0000313" key="1">
    <source>
        <dbReference type="EMBL" id="QCI80256.1"/>
    </source>
</evidence>
<accession>A0A4D7CBV3</accession>
<dbReference type="KEGG" id="hgn:E6W36_14315"/>
<keyword evidence="2" id="KW-1185">Reference proteome</keyword>
<gene>
    <name evidence="1" type="ORF">E6W36_14315</name>
</gene>
<dbReference type="RefSeq" id="WP_222873123.1">
    <property type="nucleotide sequence ID" value="NZ_CP039704.1"/>
</dbReference>
<sequence>MSVIGREDMMFYRSLVESVDMPDDQKDESIRVIFSIVCSFIDQAFGSHPVQLSLKERANTCFSGRSDYARIAHDPEEEAADLEIEGAINTQDSEGHKVP</sequence>
<proteinExistence type="predicted"/>
<dbReference type="Proteomes" id="UP000298714">
    <property type="component" value="Chromosome"/>
</dbReference>
<organism evidence="1 2">
    <name type="scientific">Hankyongella ginsenosidimutans</name>
    <dbReference type="NCBI Taxonomy" id="1763828"/>
    <lineage>
        <taxon>Bacteria</taxon>
        <taxon>Pseudomonadati</taxon>
        <taxon>Pseudomonadota</taxon>
        <taxon>Alphaproteobacteria</taxon>
        <taxon>Sphingomonadales</taxon>
        <taxon>Sphingomonadaceae</taxon>
        <taxon>Hankyongella</taxon>
    </lineage>
</organism>